<feature type="region of interest" description="Disordered" evidence="1">
    <location>
        <begin position="1"/>
        <end position="58"/>
    </location>
</feature>
<protein>
    <submittedName>
        <fullName evidence="2">Uncharacterized protein</fullName>
    </submittedName>
</protein>
<feature type="compositionally biased region" description="Basic and acidic residues" evidence="1">
    <location>
        <begin position="112"/>
        <end position="130"/>
    </location>
</feature>
<proteinExistence type="predicted"/>
<accession>A0A8E2EV65</accession>
<evidence type="ECO:0000313" key="3">
    <source>
        <dbReference type="Proteomes" id="UP000250140"/>
    </source>
</evidence>
<dbReference type="OrthoDB" id="20734at2759"/>
<feature type="compositionally biased region" description="Basic residues" evidence="1">
    <location>
        <begin position="150"/>
        <end position="166"/>
    </location>
</feature>
<evidence type="ECO:0000313" key="2">
    <source>
        <dbReference type="EMBL" id="OCL05235.1"/>
    </source>
</evidence>
<dbReference type="EMBL" id="KV750339">
    <property type="protein sequence ID" value="OCL05235.1"/>
    <property type="molecule type" value="Genomic_DNA"/>
</dbReference>
<sequence length="205" mass="22331">GGKKEEGETEGPEGRVAVGKDGGEKGEEAGAERRFLAKGEAGEKSLAKKKRRPAKEEVTVRKDIQLTWMGKPIFPGLGGLDEETVKLAEEIGAEEIIAKEIATEEQLPSAPKAERGPKTSGKKEETEEPKKRRRSPSSPSKKSTAVKEKTKTKRKVGRPKGSKNKKVVATIREENIRPPTEKDRGASLYLLNKYAESQIELSSGA</sequence>
<dbReference type="AlphaFoldDB" id="A0A8E2EV65"/>
<gene>
    <name evidence="2" type="ORF">AOQ84DRAFT_414028</name>
</gene>
<organism evidence="2 3">
    <name type="scientific">Glonium stellatum</name>
    <dbReference type="NCBI Taxonomy" id="574774"/>
    <lineage>
        <taxon>Eukaryota</taxon>
        <taxon>Fungi</taxon>
        <taxon>Dikarya</taxon>
        <taxon>Ascomycota</taxon>
        <taxon>Pezizomycotina</taxon>
        <taxon>Dothideomycetes</taxon>
        <taxon>Pleosporomycetidae</taxon>
        <taxon>Gloniales</taxon>
        <taxon>Gloniaceae</taxon>
        <taxon>Glonium</taxon>
    </lineage>
</organism>
<name>A0A8E2EV65_9PEZI</name>
<feature type="region of interest" description="Disordered" evidence="1">
    <location>
        <begin position="98"/>
        <end position="186"/>
    </location>
</feature>
<feature type="compositionally biased region" description="Basic and acidic residues" evidence="1">
    <location>
        <begin position="171"/>
        <end position="185"/>
    </location>
</feature>
<evidence type="ECO:0000256" key="1">
    <source>
        <dbReference type="SAM" id="MobiDB-lite"/>
    </source>
</evidence>
<reference evidence="2 3" key="1">
    <citation type="journal article" date="2016" name="Nat. Commun.">
        <title>Ectomycorrhizal ecology is imprinted in the genome of the dominant symbiotic fungus Cenococcum geophilum.</title>
        <authorList>
            <consortium name="DOE Joint Genome Institute"/>
            <person name="Peter M."/>
            <person name="Kohler A."/>
            <person name="Ohm R.A."/>
            <person name="Kuo A."/>
            <person name="Krutzmann J."/>
            <person name="Morin E."/>
            <person name="Arend M."/>
            <person name="Barry K.W."/>
            <person name="Binder M."/>
            <person name="Choi C."/>
            <person name="Clum A."/>
            <person name="Copeland A."/>
            <person name="Grisel N."/>
            <person name="Haridas S."/>
            <person name="Kipfer T."/>
            <person name="LaButti K."/>
            <person name="Lindquist E."/>
            <person name="Lipzen A."/>
            <person name="Maire R."/>
            <person name="Meier B."/>
            <person name="Mihaltcheva S."/>
            <person name="Molinier V."/>
            <person name="Murat C."/>
            <person name="Poggeler S."/>
            <person name="Quandt C.A."/>
            <person name="Sperisen C."/>
            <person name="Tritt A."/>
            <person name="Tisserant E."/>
            <person name="Crous P.W."/>
            <person name="Henrissat B."/>
            <person name="Nehls U."/>
            <person name="Egli S."/>
            <person name="Spatafora J.W."/>
            <person name="Grigoriev I.V."/>
            <person name="Martin F.M."/>
        </authorList>
    </citation>
    <scope>NUCLEOTIDE SEQUENCE [LARGE SCALE GENOMIC DNA]</scope>
    <source>
        <strain evidence="2 3">CBS 207.34</strain>
    </source>
</reference>
<keyword evidence="3" id="KW-1185">Reference proteome</keyword>
<feature type="non-terminal residue" evidence="2">
    <location>
        <position position="1"/>
    </location>
</feature>
<feature type="compositionally biased region" description="Basic and acidic residues" evidence="1">
    <location>
        <begin position="21"/>
        <end position="46"/>
    </location>
</feature>
<dbReference type="Proteomes" id="UP000250140">
    <property type="component" value="Unassembled WGS sequence"/>
</dbReference>